<evidence type="ECO:0000313" key="3">
    <source>
        <dbReference type="Proteomes" id="UP000386847"/>
    </source>
</evidence>
<keyword evidence="1" id="KW-0812">Transmembrane</keyword>
<sequence length="353" mass="37004">MMLTEPLFTVLALGTLVILTSAMRVGRLTPLAAVAVAAFVSLATTLRISGVVLIPTVAVVAFVVGHGPWGTAVLRAAVLSATSSLGVIAIASRNVMLGAAPLGDRPTGGQSVVRVLAQGVRTLGRYIVPVEMKTTLINAVTVSLGTVLVGLIVWSLAHIVRSRESVALPVALFTALWWSLLVYSGSTTVLDSLDDRLTAPVFAATAVVIALGLRRGVRAQGRWMPKTMRAMSVVLVVTSIFGGLVASSRFSMIAAREGIGFNDVHATRSALALSLAALPPDTRIASNDPFRAYWLARRSGIELVDPGSLPVDGTYLVWFTEVGGQRSDVATFEPGRSLTPVLSDGQGTLIRIG</sequence>
<organism evidence="2 3">
    <name type="scientific">Raineyella fluvialis</name>
    <dbReference type="NCBI Taxonomy" id="2662261"/>
    <lineage>
        <taxon>Bacteria</taxon>
        <taxon>Bacillati</taxon>
        <taxon>Actinomycetota</taxon>
        <taxon>Actinomycetes</taxon>
        <taxon>Propionibacteriales</taxon>
        <taxon>Propionibacteriaceae</taxon>
        <taxon>Raineyella</taxon>
    </lineage>
</organism>
<feature type="transmembrane region" description="Helical" evidence="1">
    <location>
        <begin position="135"/>
        <end position="154"/>
    </location>
</feature>
<evidence type="ECO:0000256" key="1">
    <source>
        <dbReference type="SAM" id="Phobius"/>
    </source>
</evidence>
<keyword evidence="1" id="KW-1133">Transmembrane helix</keyword>
<keyword evidence="1" id="KW-0472">Membrane</keyword>
<keyword evidence="3" id="KW-1185">Reference proteome</keyword>
<dbReference type="KEGG" id="rain:Rai3103_09665"/>
<dbReference type="AlphaFoldDB" id="A0A5Q2FBY1"/>
<name>A0A5Q2FBY1_9ACTN</name>
<dbReference type="RefSeq" id="WP_153572431.1">
    <property type="nucleotide sequence ID" value="NZ_CP045725.1"/>
</dbReference>
<evidence type="ECO:0008006" key="4">
    <source>
        <dbReference type="Google" id="ProtNLM"/>
    </source>
</evidence>
<reference evidence="2 3" key="1">
    <citation type="submission" date="2019-10" db="EMBL/GenBank/DDBJ databases">
        <title>Genomic analysis of Raineyella sp. CBA3103.</title>
        <authorList>
            <person name="Roh S.W."/>
        </authorList>
    </citation>
    <scope>NUCLEOTIDE SEQUENCE [LARGE SCALE GENOMIC DNA]</scope>
    <source>
        <strain evidence="2 3">CBA3103</strain>
    </source>
</reference>
<feature type="transmembrane region" description="Helical" evidence="1">
    <location>
        <begin position="229"/>
        <end position="246"/>
    </location>
</feature>
<dbReference type="Proteomes" id="UP000386847">
    <property type="component" value="Chromosome"/>
</dbReference>
<proteinExistence type="predicted"/>
<gene>
    <name evidence="2" type="ORF">Rai3103_09665</name>
</gene>
<feature type="transmembrane region" description="Helical" evidence="1">
    <location>
        <begin position="197"/>
        <end position="217"/>
    </location>
</feature>
<evidence type="ECO:0000313" key="2">
    <source>
        <dbReference type="EMBL" id="QGF23901.1"/>
    </source>
</evidence>
<protein>
    <recommendedName>
        <fullName evidence="4">Dolichyl-phosphate-mannose-protein mannosyltransferase</fullName>
    </recommendedName>
</protein>
<dbReference type="EMBL" id="CP045725">
    <property type="protein sequence ID" value="QGF23901.1"/>
    <property type="molecule type" value="Genomic_DNA"/>
</dbReference>
<feature type="transmembrane region" description="Helical" evidence="1">
    <location>
        <begin position="72"/>
        <end position="92"/>
    </location>
</feature>
<feature type="transmembrane region" description="Helical" evidence="1">
    <location>
        <begin position="47"/>
        <end position="65"/>
    </location>
</feature>
<accession>A0A5Q2FBY1</accession>
<feature type="transmembrane region" description="Helical" evidence="1">
    <location>
        <begin position="166"/>
        <end position="185"/>
    </location>
</feature>